<protein>
    <submittedName>
        <fullName evidence="1">Uncharacterized protein</fullName>
    </submittedName>
</protein>
<gene>
    <name evidence="1" type="ORF">QP939_29170</name>
</gene>
<proteinExistence type="predicted"/>
<dbReference type="RefSeq" id="WP_285449397.1">
    <property type="nucleotide sequence ID" value="NZ_CP127173.1"/>
</dbReference>
<evidence type="ECO:0000313" key="2">
    <source>
        <dbReference type="Proteomes" id="UP001227101"/>
    </source>
</evidence>
<name>A0ABY8XCB0_9PSEU</name>
<sequence length="117" mass="12893">MNAEEQVVEVDVDLVKSDEIAMSERAERRKKAYVVEVRTRAGFEARFRVHQEKVEKLARQAERQFIRRGELAEGDCRLEKLAGGTSVPLVPSATLKEAGVVAGTVCVLVVADPQVDG</sequence>
<dbReference type="Proteomes" id="UP001227101">
    <property type="component" value="Chromosome"/>
</dbReference>
<organism evidence="1 2">
    <name type="scientific">Amycolatopsis nalaikhensis</name>
    <dbReference type="NCBI Taxonomy" id="715472"/>
    <lineage>
        <taxon>Bacteria</taxon>
        <taxon>Bacillati</taxon>
        <taxon>Actinomycetota</taxon>
        <taxon>Actinomycetes</taxon>
        <taxon>Pseudonocardiales</taxon>
        <taxon>Pseudonocardiaceae</taxon>
        <taxon>Amycolatopsis</taxon>
    </lineage>
</organism>
<keyword evidence="2" id="KW-1185">Reference proteome</keyword>
<accession>A0ABY8XCB0</accession>
<evidence type="ECO:0000313" key="1">
    <source>
        <dbReference type="EMBL" id="WIV52999.1"/>
    </source>
</evidence>
<reference evidence="1 2" key="1">
    <citation type="submission" date="2023-06" db="EMBL/GenBank/DDBJ databases">
        <authorList>
            <person name="Oyuntsetseg B."/>
            <person name="Kim S.B."/>
        </authorList>
    </citation>
    <scope>NUCLEOTIDE SEQUENCE [LARGE SCALE GENOMIC DNA]</scope>
    <source>
        <strain evidence="1 2">2-2</strain>
    </source>
</reference>
<dbReference type="EMBL" id="CP127173">
    <property type="protein sequence ID" value="WIV52999.1"/>
    <property type="molecule type" value="Genomic_DNA"/>
</dbReference>